<keyword evidence="2" id="KW-1185">Reference proteome</keyword>
<protein>
    <submittedName>
        <fullName evidence="1">3 protein</fullName>
    </submittedName>
</protein>
<dbReference type="GeneID" id="2886020"/>
<sequence length="93" mass="10720">MDSGGEITQTPTRDRHVRIRHEINSPIGSDFSISTRKDREVVFQLTDQGNTWFRGESHYWVGNEHLPIIVTYDSKGGDTISDLIVEVEMKLRF</sequence>
<dbReference type="EMBL" id="AY618417">
    <property type="protein sequence ID" value="AAT66746.1"/>
    <property type="molecule type" value="Genomic_RNA"/>
</dbReference>
<dbReference type="KEGG" id="vg:2886020"/>
<proteinExistence type="predicted"/>
<dbReference type="Proteomes" id="UP000125071">
    <property type="component" value="Segment"/>
</dbReference>
<evidence type="ECO:0000313" key="2">
    <source>
        <dbReference type="Proteomes" id="UP000125071"/>
    </source>
</evidence>
<accession>Q6E0X6</accession>
<evidence type="ECO:0000313" key="1">
    <source>
        <dbReference type="EMBL" id="AAT66746.1"/>
    </source>
</evidence>
<dbReference type="RefSeq" id="YP_052845.1">
    <property type="nucleotide sequence ID" value="NC_005974.1"/>
</dbReference>
<organism evidence="1 2">
    <name type="scientific">Maize fine streak virus</name>
    <dbReference type="NCBI Taxonomy" id="209854"/>
    <lineage>
        <taxon>Viruses</taxon>
        <taxon>Riboviria</taxon>
        <taxon>Orthornavirae</taxon>
        <taxon>Negarnaviricota</taxon>
        <taxon>Haploviricotina</taxon>
        <taxon>Monjiviricetes</taxon>
        <taxon>Mononegavirales</taxon>
        <taxon>Rhabdoviridae</taxon>
        <taxon>Betarhabdovirinae</taxon>
        <taxon>Gammanucleorhabdovirus</taxon>
        <taxon>Gammanucleorhabdovirus maydis</taxon>
    </lineage>
</organism>
<name>Q6E0X6_9RHAB</name>
<gene>
    <name evidence="1" type="primary">3</name>
</gene>
<reference evidence="1 2" key="1">
    <citation type="journal article" date="2005" name="J. Virol.">
        <title>Complete genome sequence and in planta subcellular localization of maize fine streak virus proteins.</title>
        <authorList>
            <person name="Tsai C.W."/>
            <person name="Redinbaugh M.G."/>
            <person name="Willie K.J."/>
            <person name="Reed S."/>
            <person name="Goodin M."/>
            <person name="Hogenhout S.A."/>
        </authorList>
    </citation>
    <scope>NUCLEOTIDE SEQUENCE [LARGE SCALE GENOMIC DNA]</scope>
</reference>